<keyword evidence="4" id="KW-1003">Cell membrane</keyword>
<dbReference type="GO" id="GO:0035435">
    <property type="term" value="P:phosphate ion transmembrane transport"/>
    <property type="evidence" value="ECO:0007669"/>
    <property type="project" value="InterPro"/>
</dbReference>
<dbReference type="InterPro" id="IPR005672">
    <property type="entry name" value="Phosphate_PstA"/>
</dbReference>
<evidence type="ECO:0000313" key="11">
    <source>
        <dbReference type="EMBL" id="CAB4629395.1"/>
    </source>
</evidence>
<dbReference type="NCBIfam" id="TIGR00974">
    <property type="entry name" value="3a0107s02c"/>
    <property type="match status" value="1"/>
</dbReference>
<sequence length="358" mass="37826">MEKVTDLTPVARPKTAAPWSRKSPQFVLYASLASIVPAAVALGTIALTGMDFMAALFIVFLPLQIVAAALVGITVYGRRGILEGLLVVATIFLSSFVFVLLGSVIWSVISNGFSALSASFIFQNNYYIQPKTSLEFGGVGHSILGSLLIVGLSTIVTVPLGLATAVYLTETQGKSKGIIRTLLQAMSGLPSVVSGLFIYAMFIASGITTYAGWTGSLALIPLMLPTVARVTEEALRLVPVELRNGALALGAPAWRAFVQVTLPAAKSGIVTAILLGVARVIGETAPLVLTTFAADRTNLNPFEGAMGSLPTYLFNYIAFGFDESIQRAWGAALVILILVAILFISARVASRTRTKARK</sequence>
<comment type="similarity">
    <text evidence="2">Belongs to the binding-protein-dependent transport system permease family. CysTW subfamily.</text>
</comment>
<feature type="transmembrane region" description="Helical" evidence="9">
    <location>
        <begin position="143"/>
        <end position="168"/>
    </location>
</feature>
<feature type="transmembrane region" description="Helical" evidence="9">
    <location>
        <begin position="52"/>
        <end position="73"/>
    </location>
</feature>
<dbReference type="EMBL" id="CAEZVN010000025">
    <property type="protein sequence ID" value="CAB4629395.1"/>
    <property type="molecule type" value="Genomic_DNA"/>
</dbReference>
<evidence type="ECO:0000256" key="8">
    <source>
        <dbReference type="ARBA" id="ARBA00023136"/>
    </source>
</evidence>
<dbReference type="Gene3D" id="1.10.3720.10">
    <property type="entry name" value="MetI-like"/>
    <property type="match status" value="1"/>
</dbReference>
<organism evidence="11">
    <name type="scientific">freshwater metagenome</name>
    <dbReference type="NCBI Taxonomy" id="449393"/>
    <lineage>
        <taxon>unclassified sequences</taxon>
        <taxon>metagenomes</taxon>
        <taxon>ecological metagenomes</taxon>
    </lineage>
</organism>
<dbReference type="InterPro" id="IPR035906">
    <property type="entry name" value="MetI-like_sf"/>
</dbReference>
<comment type="subcellular location">
    <subcellularLocation>
        <location evidence="1">Cell membrane</location>
        <topology evidence="1">Multi-pass membrane protein</topology>
    </subcellularLocation>
</comment>
<feature type="transmembrane region" description="Helical" evidence="9">
    <location>
        <begin position="85"/>
        <end position="109"/>
    </location>
</feature>
<reference evidence="11" key="1">
    <citation type="submission" date="2020-05" db="EMBL/GenBank/DDBJ databases">
        <authorList>
            <person name="Chiriac C."/>
            <person name="Salcher M."/>
            <person name="Ghai R."/>
            <person name="Kavagutti S V."/>
        </authorList>
    </citation>
    <scope>NUCLEOTIDE SEQUENCE</scope>
</reference>
<dbReference type="Pfam" id="PF00528">
    <property type="entry name" value="BPD_transp_1"/>
    <property type="match status" value="1"/>
</dbReference>
<feature type="transmembrane region" description="Helical" evidence="9">
    <location>
        <begin position="189"/>
        <end position="213"/>
    </location>
</feature>
<keyword evidence="3" id="KW-0813">Transport</keyword>
<proteinExistence type="inferred from homology"/>
<keyword evidence="6 9" id="KW-0812">Transmembrane</keyword>
<feature type="transmembrane region" description="Helical" evidence="9">
    <location>
        <begin position="26"/>
        <end position="46"/>
    </location>
</feature>
<keyword evidence="7 9" id="KW-1133">Transmembrane helix</keyword>
<dbReference type="InterPro" id="IPR000515">
    <property type="entry name" value="MetI-like"/>
</dbReference>
<dbReference type="SUPFAM" id="SSF161098">
    <property type="entry name" value="MetI-like"/>
    <property type="match status" value="1"/>
</dbReference>
<feature type="domain" description="ABC transmembrane type-1" evidence="10">
    <location>
        <begin position="143"/>
        <end position="346"/>
    </location>
</feature>
<gene>
    <name evidence="11" type="ORF">UFOPK2001_00419</name>
</gene>
<dbReference type="PANTHER" id="PTHR42922:SF1">
    <property type="entry name" value="PHOSPHATE TRANSPORT SYSTEM PERMEASE PROTEIN PSTA"/>
    <property type="match status" value="1"/>
</dbReference>
<evidence type="ECO:0000259" key="10">
    <source>
        <dbReference type="PROSITE" id="PS50928"/>
    </source>
</evidence>
<evidence type="ECO:0000256" key="3">
    <source>
        <dbReference type="ARBA" id="ARBA00022448"/>
    </source>
</evidence>
<dbReference type="CDD" id="cd06261">
    <property type="entry name" value="TM_PBP2"/>
    <property type="match status" value="1"/>
</dbReference>
<dbReference type="GO" id="GO:0005886">
    <property type="term" value="C:plasma membrane"/>
    <property type="evidence" value="ECO:0007669"/>
    <property type="project" value="UniProtKB-SubCell"/>
</dbReference>
<protein>
    <submittedName>
        <fullName evidence="11">Unannotated protein</fullName>
    </submittedName>
</protein>
<evidence type="ECO:0000256" key="7">
    <source>
        <dbReference type="ARBA" id="ARBA00022989"/>
    </source>
</evidence>
<keyword evidence="5" id="KW-0592">Phosphate transport</keyword>
<feature type="transmembrane region" description="Helical" evidence="9">
    <location>
        <begin position="328"/>
        <end position="349"/>
    </location>
</feature>
<dbReference type="AlphaFoldDB" id="A0A6J6IY79"/>
<name>A0A6J6IY79_9ZZZZ</name>
<evidence type="ECO:0000256" key="6">
    <source>
        <dbReference type="ARBA" id="ARBA00022692"/>
    </source>
</evidence>
<evidence type="ECO:0000256" key="9">
    <source>
        <dbReference type="SAM" id="Phobius"/>
    </source>
</evidence>
<evidence type="ECO:0000256" key="5">
    <source>
        <dbReference type="ARBA" id="ARBA00022592"/>
    </source>
</evidence>
<evidence type="ECO:0000256" key="4">
    <source>
        <dbReference type="ARBA" id="ARBA00022475"/>
    </source>
</evidence>
<evidence type="ECO:0000256" key="1">
    <source>
        <dbReference type="ARBA" id="ARBA00004651"/>
    </source>
</evidence>
<accession>A0A6J6IY79</accession>
<dbReference type="GO" id="GO:0005315">
    <property type="term" value="F:phosphate transmembrane transporter activity"/>
    <property type="evidence" value="ECO:0007669"/>
    <property type="project" value="InterPro"/>
</dbReference>
<dbReference type="PANTHER" id="PTHR42922">
    <property type="entry name" value="PHOSPHATE TRANSPORT SYSTEM PERMEASE PROTEIN PSTA"/>
    <property type="match status" value="1"/>
</dbReference>
<keyword evidence="8 9" id="KW-0472">Membrane</keyword>
<evidence type="ECO:0000256" key="2">
    <source>
        <dbReference type="ARBA" id="ARBA00007069"/>
    </source>
</evidence>
<dbReference type="InterPro" id="IPR051408">
    <property type="entry name" value="Phosphate_transprt_permease"/>
</dbReference>
<dbReference type="PROSITE" id="PS50928">
    <property type="entry name" value="ABC_TM1"/>
    <property type="match status" value="1"/>
</dbReference>